<keyword evidence="3" id="KW-0808">Transferase</keyword>
<protein>
    <submittedName>
        <fullName evidence="3">Reverse transcriptase zinc-binding domain</fullName>
    </submittedName>
</protein>
<dbReference type="AlphaFoldDB" id="A0A8T1YG34"/>
<proteinExistence type="predicted"/>
<comment type="caution">
    <text evidence="3">The sequence shown here is derived from an EMBL/GenBank/DDBJ whole genome shotgun (WGS) entry which is preliminary data.</text>
</comment>
<evidence type="ECO:0000313" key="4">
    <source>
        <dbReference type="Proteomes" id="UP000694251"/>
    </source>
</evidence>
<evidence type="ECO:0000259" key="1">
    <source>
        <dbReference type="Pfam" id="PF13456"/>
    </source>
</evidence>
<sequence length="295" mass="34127">MSVDSRCQICGEEGESIDHVLFSCPLARQVWALSNLPSPVNGFHSHSIFHNIHFVLSLTKNNRIPLETRRLVPWILWTLWKNRNNLLFEGMVFLVEDILRKIKDNSVEWFQAQEIEKVEDARQHSVLSSQCCRWRPPPKPWLKCNVGFSWDKHTNLCGGAWVLRNSAGKVLLHSRRAFAATGNRQEAELLILLWSIESMTSLKIPRVIFAIDFKELVDAVSRPRAWPSFKNSVESILRALRCLLDWRIEHEVRKSNSGAYLIARSVTMEDRSQSYVAIGYPFWLHEVFTNESCVT</sequence>
<dbReference type="InterPro" id="IPR002156">
    <property type="entry name" value="RNaseH_domain"/>
</dbReference>
<dbReference type="PANTHER" id="PTHR47074:SF49">
    <property type="entry name" value="POLYNUCLEOTIDYL TRANSFERASE, RIBONUCLEASE H-LIKE SUPERFAMILY PROTEIN"/>
    <property type="match status" value="1"/>
</dbReference>
<dbReference type="InterPro" id="IPR026960">
    <property type="entry name" value="RVT-Znf"/>
</dbReference>
<dbReference type="GO" id="GO:0004523">
    <property type="term" value="F:RNA-DNA hybrid ribonuclease activity"/>
    <property type="evidence" value="ECO:0007669"/>
    <property type="project" value="InterPro"/>
</dbReference>
<gene>
    <name evidence="3" type="ORF">ISN44_As12g005610</name>
</gene>
<keyword evidence="3" id="KW-0548">Nucleotidyltransferase</keyword>
<dbReference type="PANTHER" id="PTHR47074">
    <property type="entry name" value="BNAC02G40300D PROTEIN"/>
    <property type="match status" value="1"/>
</dbReference>
<organism evidence="3 4">
    <name type="scientific">Arabidopsis suecica</name>
    <name type="common">Swedish thale-cress</name>
    <name type="synonym">Cardaminopsis suecica</name>
    <dbReference type="NCBI Taxonomy" id="45249"/>
    <lineage>
        <taxon>Eukaryota</taxon>
        <taxon>Viridiplantae</taxon>
        <taxon>Streptophyta</taxon>
        <taxon>Embryophyta</taxon>
        <taxon>Tracheophyta</taxon>
        <taxon>Spermatophyta</taxon>
        <taxon>Magnoliopsida</taxon>
        <taxon>eudicotyledons</taxon>
        <taxon>Gunneridae</taxon>
        <taxon>Pentapetalae</taxon>
        <taxon>rosids</taxon>
        <taxon>malvids</taxon>
        <taxon>Brassicales</taxon>
        <taxon>Brassicaceae</taxon>
        <taxon>Camelineae</taxon>
        <taxon>Arabidopsis</taxon>
    </lineage>
</organism>
<dbReference type="Proteomes" id="UP000694251">
    <property type="component" value="Chromosome 12"/>
</dbReference>
<evidence type="ECO:0000313" key="3">
    <source>
        <dbReference type="EMBL" id="KAG7545034.1"/>
    </source>
</evidence>
<accession>A0A8T1YG34</accession>
<dbReference type="OrthoDB" id="1111331at2759"/>
<dbReference type="InterPro" id="IPR044730">
    <property type="entry name" value="RNase_H-like_dom_plant"/>
</dbReference>
<reference evidence="3 4" key="1">
    <citation type="submission" date="2020-12" db="EMBL/GenBank/DDBJ databases">
        <title>Concerted genomic and epigenomic changes stabilize Arabidopsis allopolyploids.</title>
        <authorList>
            <person name="Chen Z."/>
        </authorList>
    </citation>
    <scope>NUCLEOTIDE SEQUENCE [LARGE SCALE GENOMIC DNA]</scope>
    <source>
        <strain evidence="3">As9502</strain>
        <tissue evidence="3">Leaf</tissue>
    </source>
</reference>
<evidence type="ECO:0000259" key="2">
    <source>
        <dbReference type="Pfam" id="PF13966"/>
    </source>
</evidence>
<dbReference type="EMBL" id="JAEFBJ010000012">
    <property type="protein sequence ID" value="KAG7545034.1"/>
    <property type="molecule type" value="Genomic_DNA"/>
</dbReference>
<dbReference type="CDD" id="cd06222">
    <property type="entry name" value="RNase_H_like"/>
    <property type="match status" value="1"/>
</dbReference>
<feature type="domain" description="RNase H type-1" evidence="1">
    <location>
        <begin position="149"/>
        <end position="265"/>
    </location>
</feature>
<dbReference type="GO" id="GO:0003676">
    <property type="term" value="F:nucleic acid binding"/>
    <property type="evidence" value="ECO:0007669"/>
    <property type="project" value="InterPro"/>
</dbReference>
<dbReference type="Pfam" id="PF13966">
    <property type="entry name" value="zf-RVT"/>
    <property type="match status" value="1"/>
</dbReference>
<dbReference type="Pfam" id="PF13456">
    <property type="entry name" value="RVT_3"/>
    <property type="match status" value="1"/>
</dbReference>
<dbReference type="InterPro" id="IPR052929">
    <property type="entry name" value="RNase_H-like_EbsB-rel"/>
</dbReference>
<name>A0A8T1YG34_ARASU</name>
<dbReference type="GO" id="GO:0003964">
    <property type="term" value="F:RNA-directed DNA polymerase activity"/>
    <property type="evidence" value="ECO:0007669"/>
    <property type="project" value="UniProtKB-KW"/>
</dbReference>
<feature type="domain" description="Reverse transcriptase zinc-binding" evidence="2">
    <location>
        <begin position="2"/>
        <end position="31"/>
    </location>
</feature>
<keyword evidence="4" id="KW-1185">Reference proteome</keyword>
<keyword evidence="3" id="KW-0695">RNA-directed DNA polymerase</keyword>